<dbReference type="Proteomes" id="UP001156919">
    <property type="component" value="Segment"/>
</dbReference>
<name>A0A976UAI1_9CAUD</name>
<proteinExistence type="predicted"/>
<reference evidence="1 2" key="1">
    <citation type="submission" date="2022-05" db="EMBL/GenBank/DDBJ databases">
        <title>Diverse viruses of marine archaea discovered using metagenomics.</title>
        <authorList>
            <person name="Zhou Y."/>
        </authorList>
    </citation>
    <scope>NUCLEOTIDE SEQUENCE [LARGE SCALE GENOMIC DNA]</scope>
    <source>
        <strain evidence="1">YSH_462411</strain>
    </source>
</reference>
<evidence type="ECO:0000313" key="1">
    <source>
        <dbReference type="EMBL" id="UVF62314.1"/>
    </source>
</evidence>
<keyword evidence="2" id="KW-1185">Reference proteome</keyword>
<dbReference type="EMBL" id="ON649699">
    <property type="protein sequence ID" value="UVF62314.1"/>
    <property type="molecule type" value="Genomic_DNA"/>
</dbReference>
<accession>A0A976UAI1</accession>
<protein>
    <submittedName>
        <fullName evidence="1">Uncharacterized protein</fullName>
    </submittedName>
</protein>
<sequence length="75" mass="8996">MFHEAFIIDPKDDDPAGEYIEEESTIKYYLPHIYDFVALIDTISHEWLHALFQWADEENWDADKDHYIMRSLGFS</sequence>
<evidence type="ECO:0000313" key="2">
    <source>
        <dbReference type="Proteomes" id="UP001156919"/>
    </source>
</evidence>
<organism evidence="1 2">
    <name type="scientific">Nitrososphaeria virus YSH_462411</name>
    <dbReference type="NCBI Taxonomy" id="3071321"/>
    <lineage>
        <taxon>Viruses</taxon>
        <taxon>Duplodnaviria</taxon>
        <taxon>Heunggongvirae</taxon>
        <taxon>Uroviricota</taxon>
        <taxon>Caudoviricetes</taxon>
        <taxon>Juravirales</taxon>
        <taxon>Yangangviridae</taxon>
        <taxon>Nohelivirus</taxon>
        <taxon>Nohelivirus yangshanense</taxon>
    </lineage>
</organism>